<comment type="pathway">
    <text evidence="1">Nucleotide-sugar biosynthesis; UDP-alpha-D-glucuronate biosynthesis; UDP-alpha-D-glucuronate from UDP-alpha-D-glucose: step 1/1.</text>
</comment>
<dbReference type="InterPro" id="IPR017476">
    <property type="entry name" value="UDP-Glc/GDP-Man"/>
</dbReference>
<dbReference type="InterPro" id="IPR014027">
    <property type="entry name" value="UDP-Glc/GDP-Man_DH_C"/>
</dbReference>
<dbReference type="Gene3D" id="3.40.50.720">
    <property type="entry name" value="NAD(P)-binding Rossmann-like Domain"/>
    <property type="match status" value="2"/>
</dbReference>
<gene>
    <name evidence="13" type="ORF">N825_01145</name>
</gene>
<dbReference type="Gene3D" id="1.20.5.100">
    <property type="entry name" value="Cytochrome c1, transmembrane anchor, C-terminal"/>
    <property type="match status" value="1"/>
</dbReference>
<evidence type="ECO:0000256" key="7">
    <source>
        <dbReference type="ARBA" id="ARBA00047473"/>
    </source>
</evidence>
<dbReference type="PIRSF" id="PIRSF500134">
    <property type="entry name" value="UDPglc_DH_bac"/>
    <property type="match status" value="1"/>
</dbReference>
<accession>W9HFZ4</accession>
<sequence length="430" mass="45819">MRICVFGLWHLGSVTAACLAQAGFDTVGLDLDPATVAGLSAGRPPLFEPGLEALVSAGLGAGTLSFTTDAAAAVSDADFIWVTHDTPVDDEDRADVDYVRTRVAGLFPHLKDGAVVLISSQMPVGSTRGLKTTFEQAAGGRRVAFAYSPENLRLGKAIEVFTQPERIILGVDPDHARTVIEPVAARFCDNLIWLSVESAEMVKHAINAFLATCVTFINEVATVCERVGADAFEVEAGMRSEPRIGPKAYVRPGGAFAGGTLARDVTFLNELASEHGLILPLLGGVLPSNQQHRNWALRRITDHFGDLTGRTVALLGLTYKPGTDTLRRSAAVELCRGLAERGAKVRAFDPAVHDLPPDLHPVVALAASADDVVEGADALVIATEWPEFKSLGVASVVARMREAVILDQNGFLPRDFATDVRIHYATIGKP</sequence>
<dbReference type="EMBL" id="AVFL01000001">
    <property type="protein sequence ID" value="EWY42828.1"/>
    <property type="molecule type" value="Genomic_DNA"/>
</dbReference>
<keyword evidence="6 8" id="KW-0520">NAD</keyword>
<dbReference type="SMART" id="SM00984">
    <property type="entry name" value="UDPG_MGDP_dh_C"/>
    <property type="match status" value="1"/>
</dbReference>
<dbReference type="UniPathway" id="UPA00038">
    <property type="reaction ID" value="UER00491"/>
</dbReference>
<dbReference type="Proteomes" id="UP000019486">
    <property type="component" value="Unassembled WGS sequence"/>
</dbReference>
<evidence type="ECO:0000256" key="4">
    <source>
        <dbReference type="ARBA" id="ARBA00015132"/>
    </source>
</evidence>
<feature type="chain" id="PRO_5004920977" description="UDP-glucose 6-dehydrogenase" evidence="11">
    <location>
        <begin position="23"/>
        <end position="430"/>
    </location>
</feature>
<evidence type="ECO:0000256" key="8">
    <source>
        <dbReference type="PIRNR" id="PIRNR000124"/>
    </source>
</evidence>
<dbReference type="GO" id="GO:0003979">
    <property type="term" value="F:UDP-glucose 6-dehydrogenase activity"/>
    <property type="evidence" value="ECO:0007669"/>
    <property type="project" value="UniProtKB-EC"/>
</dbReference>
<evidence type="ECO:0000256" key="6">
    <source>
        <dbReference type="ARBA" id="ARBA00023027"/>
    </source>
</evidence>
<organism evidence="13 14">
    <name type="scientific">Skermanella stibiiresistens SB22</name>
    <dbReference type="NCBI Taxonomy" id="1385369"/>
    <lineage>
        <taxon>Bacteria</taxon>
        <taxon>Pseudomonadati</taxon>
        <taxon>Pseudomonadota</taxon>
        <taxon>Alphaproteobacteria</taxon>
        <taxon>Rhodospirillales</taxon>
        <taxon>Azospirillaceae</taxon>
        <taxon>Skermanella</taxon>
    </lineage>
</organism>
<evidence type="ECO:0000256" key="11">
    <source>
        <dbReference type="SAM" id="SignalP"/>
    </source>
</evidence>
<feature type="binding site" evidence="10">
    <location>
        <position position="30"/>
    </location>
    <ligand>
        <name>NAD(+)</name>
        <dbReference type="ChEBI" id="CHEBI:57540"/>
    </ligand>
</feature>
<feature type="binding site" evidence="10">
    <location>
        <position position="86"/>
    </location>
    <ligand>
        <name>NAD(+)</name>
        <dbReference type="ChEBI" id="CHEBI:57540"/>
    </ligand>
</feature>
<dbReference type="EC" id="1.1.1.22" evidence="3 8"/>
<evidence type="ECO:0000256" key="1">
    <source>
        <dbReference type="ARBA" id="ARBA00004701"/>
    </source>
</evidence>
<feature type="signal peptide" evidence="11">
    <location>
        <begin position="1"/>
        <end position="22"/>
    </location>
</feature>
<dbReference type="GO" id="GO:0000271">
    <property type="term" value="P:polysaccharide biosynthetic process"/>
    <property type="evidence" value="ECO:0007669"/>
    <property type="project" value="InterPro"/>
</dbReference>
<proteinExistence type="inferred from homology"/>
<keyword evidence="5 8" id="KW-0560">Oxidoreductase</keyword>
<protein>
    <recommendedName>
        <fullName evidence="4 8">UDP-glucose 6-dehydrogenase</fullName>
        <ecNumber evidence="3 8">1.1.1.22</ecNumber>
    </recommendedName>
</protein>
<dbReference type="InterPro" id="IPR001732">
    <property type="entry name" value="UDP-Glc/GDP-Man_DH_N"/>
</dbReference>
<comment type="similarity">
    <text evidence="2 8">Belongs to the UDP-glucose/GDP-mannose dehydrogenase family.</text>
</comment>
<evidence type="ECO:0000313" key="13">
    <source>
        <dbReference type="EMBL" id="EWY42828.1"/>
    </source>
</evidence>
<feature type="binding site" evidence="10">
    <location>
        <position position="327"/>
    </location>
    <ligand>
        <name>NAD(+)</name>
        <dbReference type="ChEBI" id="CHEBI:57540"/>
    </ligand>
</feature>
<dbReference type="GO" id="GO:0006065">
    <property type="term" value="P:UDP-glucuronate biosynthetic process"/>
    <property type="evidence" value="ECO:0007669"/>
    <property type="project" value="UniProtKB-UniPathway"/>
</dbReference>
<dbReference type="InterPro" id="IPR008927">
    <property type="entry name" value="6-PGluconate_DH-like_C_sf"/>
</dbReference>
<dbReference type="AlphaFoldDB" id="W9HFZ4"/>
<dbReference type="Pfam" id="PF03720">
    <property type="entry name" value="UDPG_MGDP_dh_C"/>
    <property type="match status" value="1"/>
</dbReference>
<reference evidence="13 14" key="1">
    <citation type="submission" date="2013-08" db="EMBL/GenBank/DDBJ databases">
        <title>The genome sequence of Skermanella stibiiresistens.</title>
        <authorList>
            <person name="Zhu W."/>
            <person name="Wang G."/>
        </authorList>
    </citation>
    <scope>NUCLEOTIDE SEQUENCE [LARGE SCALE GENOMIC DNA]</scope>
    <source>
        <strain evidence="13 14">SB22</strain>
    </source>
</reference>
<dbReference type="Pfam" id="PF03721">
    <property type="entry name" value="UDPG_MGDP_dh_N"/>
    <property type="match status" value="1"/>
</dbReference>
<dbReference type="Pfam" id="PF00984">
    <property type="entry name" value="UDPG_MGDP_dh"/>
    <property type="match status" value="1"/>
</dbReference>
<dbReference type="InterPro" id="IPR014026">
    <property type="entry name" value="UDP-Glc/GDP-Man_DH_dimer"/>
</dbReference>
<dbReference type="RefSeq" id="WP_051511358.1">
    <property type="nucleotide sequence ID" value="NZ_AVFL01000001.1"/>
</dbReference>
<dbReference type="GO" id="GO:0051287">
    <property type="term" value="F:NAD binding"/>
    <property type="evidence" value="ECO:0007669"/>
    <property type="project" value="InterPro"/>
</dbReference>
<name>W9HFZ4_9PROT</name>
<dbReference type="SUPFAM" id="SSF51735">
    <property type="entry name" value="NAD(P)-binding Rossmann-fold domains"/>
    <property type="match status" value="1"/>
</dbReference>
<dbReference type="InterPro" id="IPR036220">
    <property type="entry name" value="UDP-Glc/GDP-Man_DH_C_sf"/>
</dbReference>
<evidence type="ECO:0000256" key="3">
    <source>
        <dbReference type="ARBA" id="ARBA00012954"/>
    </source>
</evidence>
<dbReference type="PANTHER" id="PTHR43750">
    <property type="entry name" value="UDP-GLUCOSE 6-DEHYDROGENASE TUAD"/>
    <property type="match status" value="1"/>
</dbReference>
<dbReference type="NCBIfam" id="TIGR03026">
    <property type="entry name" value="NDP-sugDHase"/>
    <property type="match status" value="1"/>
</dbReference>
<feature type="binding site" evidence="9">
    <location>
        <position position="203"/>
    </location>
    <ligand>
        <name>substrate</name>
    </ligand>
</feature>
<dbReference type="STRING" id="1385369.N825_01145"/>
<keyword evidence="11" id="KW-0732">Signal</keyword>
<dbReference type="PROSITE" id="PS51257">
    <property type="entry name" value="PROKAR_LIPOPROTEIN"/>
    <property type="match status" value="1"/>
</dbReference>
<keyword evidence="14" id="KW-1185">Reference proteome</keyword>
<dbReference type="SUPFAM" id="SSF52413">
    <property type="entry name" value="UDP-glucose/GDP-mannose dehydrogenase C-terminal domain"/>
    <property type="match status" value="1"/>
</dbReference>
<evidence type="ECO:0000256" key="5">
    <source>
        <dbReference type="ARBA" id="ARBA00023002"/>
    </source>
</evidence>
<evidence type="ECO:0000256" key="10">
    <source>
        <dbReference type="PIRSR" id="PIRSR500134-3"/>
    </source>
</evidence>
<evidence type="ECO:0000259" key="12">
    <source>
        <dbReference type="SMART" id="SM00984"/>
    </source>
</evidence>
<dbReference type="PIRSF" id="PIRSF000124">
    <property type="entry name" value="UDPglc_GDPman_dh"/>
    <property type="match status" value="1"/>
</dbReference>
<dbReference type="PATRIC" id="fig|1385369.3.peg.221"/>
<feature type="binding site" evidence="9">
    <location>
        <position position="320"/>
    </location>
    <ligand>
        <name>substrate</name>
    </ligand>
</feature>
<dbReference type="PANTHER" id="PTHR43750:SF3">
    <property type="entry name" value="UDP-GLUCOSE 6-DEHYDROGENASE TUAD"/>
    <property type="match status" value="1"/>
</dbReference>
<evidence type="ECO:0000256" key="9">
    <source>
        <dbReference type="PIRSR" id="PIRSR500134-2"/>
    </source>
</evidence>
<feature type="domain" description="UDP-glucose/GDP-mannose dehydrogenase C-terminal" evidence="12">
    <location>
        <begin position="313"/>
        <end position="414"/>
    </location>
</feature>
<evidence type="ECO:0000256" key="2">
    <source>
        <dbReference type="ARBA" id="ARBA00006601"/>
    </source>
</evidence>
<dbReference type="SUPFAM" id="SSF48179">
    <property type="entry name" value="6-phosphogluconate dehydrogenase C-terminal domain-like"/>
    <property type="match status" value="1"/>
</dbReference>
<dbReference type="InterPro" id="IPR036291">
    <property type="entry name" value="NAD(P)-bd_dom_sf"/>
</dbReference>
<dbReference type="InterPro" id="IPR028357">
    <property type="entry name" value="UDPglc_DH_bac"/>
</dbReference>
<comment type="catalytic activity">
    <reaction evidence="7 8">
        <text>UDP-alpha-D-glucose + 2 NAD(+) + H2O = UDP-alpha-D-glucuronate + 2 NADH + 3 H(+)</text>
        <dbReference type="Rhea" id="RHEA:23596"/>
        <dbReference type="ChEBI" id="CHEBI:15377"/>
        <dbReference type="ChEBI" id="CHEBI:15378"/>
        <dbReference type="ChEBI" id="CHEBI:57540"/>
        <dbReference type="ChEBI" id="CHEBI:57945"/>
        <dbReference type="ChEBI" id="CHEBI:58052"/>
        <dbReference type="ChEBI" id="CHEBI:58885"/>
        <dbReference type="EC" id="1.1.1.22"/>
    </reaction>
</comment>
<evidence type="ECO:0000313" key="14">
    <source>
        <dbReference type="Proteomes" id="UP000019486"/>
    </source>
</evidence>
<comment type="caution">
    <text evidence="13">The sequence shown here is derived from an EMBL/GenBank/DDBJ whole genome shotgun (WGS) entry which is preliminary data.</text>
</comment>
<feature type="binding site" evidence="9">
    <location>
        <begin position="249"/>
        <end position="253"/>
    </location>
    <ligand>
        <name>substrate</name>
    </ligand>
</feature>